<dbReference type="EMBL" id="CAJVQB010134153">
    <property type="protein sequence ID" value="CAG8854162.1"/>
    <property type="molecule type" value="Genomic_DNA"/>
</dbReference>
<reference evidence="2 3" key="1">
    <citation type="submission" date="2021-06" db="EMBL/GenBank/DDBJ databases">
        <authorList>
            <person name="Kallberg Y."/>
            <person name="Tangrot J."/>
            <person name="Rosling A."/>
        </authorList>
    </citation>
    <scope>NUCLEOTIDE SEQUENCE [LARGE SCALE GENOMIC DNA]</scope>
    <source>
        <strain evidence="2 3">120-4 pot B 10/14</strain>
    </source>
</reference>
<organism evidence="2 3">
    <name type="scientific">Gigaspora margarita</name>
    <dbReference type="NCBI Taxonomy" id="4874"/>
    <lineage>
        <taxon>Eukaryota</taxon>
        <taxon>Fungi</taxon>
        <taxon>Fungi incertae sedis</taxon>
        <taxon>Mucoromycota</taxon>
        <taxon>Glomeromycotina</taxon>
        <taxon>Glomeromycetes</taxon>
        <taxon>Diversisporales</taxon>
        <taxon>Gigasporaceae</taxon>
        <taxon>Gigaspora</taxon>
    </lineage>
</organism>
<dbReference type="Proteomes" id="UP000789901">
    <property type="component" value="Unassembled WGS sequence"/>
</dbReference>
<gene>
    <name evidence="2" type="ORF">GMARGA_LOCUS42983</name>
</gene>
<evidence type="ECO:0000256" key="1">
    <source>
        <dbReference type="SAM" id="Coils"/>
    </source>
</evidence>
<comment type="caution">
    <text evidence="2">The sequence shown here is derived from an EMBL/GenBank/DDBJ whole genome shotgun (WGS) entry which is preliminary data.</text>
</comment>
<sequence>HNELGESLDDVKKVLKPEYASPEISEKEGEEDIFYIVQVPWQNQRLCELIRKLDQENKKKERSLKCQRKHK</sequence>
<accession>A0ABN7XFY0</accession>
<feature type="non-terminal residue" evidence="2">
    <location>
        <position position="1"/>
    </location>
</feature>
<protein>
    <submittedName>
        <fullName evidence="2">25985_t:CDS:1</fullName>
    </submittedName>
</protein>
<keyword evidence="1" id="KW-0175">Coiled coil</keyword>
<evidence type="ECO:0000313" key="2">
    <source>
        <dbReference type="EMBL" id="CAG8854162.1"/>
    </source>
</evidence>
<proteinExistence type="predicted"/>
<feature type="non-terminal residue" evidence="2">
    <location>
        <position position="71"/>
    </location>
</feature>
<evidence type="ECO:0000313" key="3">
    <source>
        <dbReference type="Proteomes" id="UP000789901"/>
    </source>
</evidence>
<feature type="coiled-coil region" evidence="1">
    <location>
        <begin position="43"/>
        <end position="70"/>
    </location>
</feature>
<name>A0ABN7XFY0_GIGMA</name>
<keyword evidence="3" id="KW-1185">Reference proteome</keyword>